<dbReference type="EMBL" id="CP011232">
    <property type="protein sequence ID" value="AKI97592.1"/>
    <property type="molecule type" value="Genomic_DNA"/>
</dbReference>
<feature type="transmembrane region" description="Helical" evidence="7">
    <location>
        <begin position="29"/>
        <end position="48"/>
    </location>
</feature>
<dbReference type="GO" id="GO:0055085">
    <property type="term" value="P:transmembrane transport"/>
    <property type="evidence" value="ECO:0007669"/>
    <property type="project" value="InterPro"/>
</dbReference>
<keyword evidence="10" id="KW-1185">Reference proteome</keyword>
<dbReference type="Gene3D" id="1.10.3720.10">
    <property type="entry name" value="MetI-like"/>
    <property type="match status" value="1"/>
</dbReference>
<feature type="transmembrane region" description="Helical" evidence="7">
    <location>
        <begin position="95"/>
        <end position="114"/>
    </location>
</feature>
<evidence type="ECO:0000256" key="1">
    <source>
        <dbReference type="ARBA" id="ARBA00004651"/>
    </source>
</evidence>
<gene>
    <name evidence="9" type="ORF">IX53_06915</name>
</gene>
<comment type="subcellular location">
    <subcellularLocation>
        <location evidence="1 7">Cell membrane</location>
        <topology evidence="1 7">Multi-pass membrane protein</topology>
    </subcellularLocation>
</comment>
<feature type="transmembrane region" description="Helical" evidence="7">
    <location>
        <begin position="287"/>
        <end position="309"/>
    </location>
</feature>
<reference evidence="9 10" key="1">
    <citation type="submission" date="2015-04" db="EMBL/GenBank/DDBJ databases">
        <title>Complete Genome Sequence of Kosmotoga pacifica SLHLJ1.</title>
        <authorList>
            <person name="Jiang L.J."/>
            <person name="Shao Z.Z."/>
            <person name="Jebbar M."/>
        </authorList>
    </citation>
    <scope>NUCLEOTIDE SEQUENCE [LARGE SCALE GENOMIC DNA]</scope>
    <source>
        <strain evidence="9 10">SLHLJ1</strain>
    </source>
</reference>
<dbReference type="Pfam" id="PF00528">
    <property type="entry name" value="BPD_transp_1"/>
    <property type="match status" value="1"/>
</dbReference>
<dbReference type="Proteomes" id="UP000035159">
    <property type="component" value="Chromosome"/>
</dbReference>
<comment type="similarity">
    <text evidence="7">Belongs to the binding-protein-dependent transport system permease family.</text>
</comment>
<dbReference type="PATRIC" id="fig|1330330.3.peg.1401"/>
<dbReference type="KEGG" id="kpf:IX53_06915"/>
<evidence type="ECO:0000313" key="9">
    <source>
        <dbReference type="EMBL" id="AKI97592.1"/>
    </source>
</evidence>
<dbReference type="InterPro" id="IPR035906">
    <property type="entry name" value="MetI-like_sf"/>
</dbReference>
<dbReference type="PANTHER" id="PTHR30193">
    <property type="entry name" value="ABC TRANSPORTER PERMEASE PROTEIN"/>
    <property type="match status" value="1"/>
</dbReference>
<feature type="transmembrane region" description="Helical" evidence="7">
    <location>
        <begin position="176"/>
        <end position="200"/>
    </location>
</feature>
<evidence type="ECO:0000259" key="8">
    <source>
        <dbReference type="PROSITE" id="PS50928"/>
    </source>
</evidence>
<evidence type="ECO:0000256" key="2">
    <source>
        <dbReference type="ARBA" id="ARBA00022448"/>
    </source>
</evidence>
<feature type="transmembrane region" description="Helical" evidence="7">
    <location>
        <begin position="126"/>
        <end position="143"/>
    </location>
</feature>
<dbReference type="SUPFAM" id="SSF161098">
    <property type="entry name" value="MetI-like"/>
    <property type="match status" value="1"/>
</dbReference>
<dbReference type="PANTHER" id="PTHR30193:SF37">
    <property type="entry name" value="INNER MEMBRANE ABC TRANSPORTER PERMEASE PROTEIN YCJO"/>
    <property type="match status" value="1"/>
</dbReference>
<dbReference type="STRING" id="1330330.IX53_06915"/>
<keyword evidence="2 7" id="KW-0813">Transport</keyword>
<dbReference type="CDD" id="cd06261">
    <property type="entry name" value="TM_PBP2"/>
    <property type="match status" value="1"/>
</dbReference>
<organism evidence="9 10">
    <name type="scientific">Kosmotoga pacifica</name>
    <dbReference type="NCBI Taxonomy" id="1330330"/>
    <lineage>
        <taxon>Bacteria</taxon>
        <taxon>Thermotogati</taxon>
        <taxon>Thermotogota</taxon>
        <taxon>Thermotogae</taxon>
        <taxon>Kosmotogales</taxon>
        <taxon>Kosmotogaceae</taxon>
        <taxon>Kosmotoga</taxon>
    </lineage>
</organism>
<keyword evidence="3" id="KW-1003">Cell membrane</keyword>
<dbReference type="GO" id="GO:0005886">
    <property type="term" value="C:plasma membrane"/>
    <property type="evidence" value="ECO:0007669"/>
    <property type="project" value="UniProtKB-SubCell"/>
</dbReference>
<evidence type="ECO:0000256" key="3">
    <source>
        <dbReference type="ARBA" id="ARBA00022475"/>
    </source>
</evidence>
<keyword evidence="5 7" id="KW-1133">Transmembrane helix</keyword>
<evidence type="ECO:0000313" key="10">
    <source>
        <dbReference type="Proteomes" id="UP000035159"/>
    </source>
</evidence>
<evidence type="ECO:0000256" key="4">
    <source>
        <dbReference type="ARBA" id="ARBA00022692"/>
    </source>
</evidence>
<dbReference type="InterPro" id="IPR000515">
    <property type="entry name" value="MetI-like"/>
</dbReference>
<feature type="domain" description="ABC transmembrane type-1" evidence="8">
    <location>
        <begin position="89"/>
        <end position="305"/>
    </location>
</feature>
<sequence length="315" mass="35963">MPFQSGVSPGLNSIFSGVCKMKLRQKKILTAYAFLSVPLVFFVFVRFYPMIYSFWLSFTDWDLISSEKNFVGILNYVNIFKDEVFVRALINTLKYVAFGVPAVIIISLYLSLVLNRIKKFQGFYRLLYVMPYITPLVAVSWVWKWMYQQPPIGFLNNLLTMLGFDSQPFLMNTSQALPSIVVTTVWVNLGYCVIIFLAGLQTIPQEYIEAAKIDGANRKQILWRITIPLLNPIIVFLAVTQSISFLRIFTQVYNMTDQGSGGPLNSTKPLVLYIYQKAFMSFDMGTAATATVILFGIIMTITLIQILILNRNIEY</sequence>
<dbReference type="AlphaFoldDB" id="A0A0G2Z7R7"/>
<accession>A0A0G2Z7R7</accession>
<feature type="transmembrane region" description="Helical" evidence="7">
    <location>
        <begin position="221"/>
        <end position="246"/>
    </location>
</feature>
<evidence type="ECO:0000256" key="7">
    <source>
        <dbReference type="RuleBase" id="RU363032"/>
    </source>
</evidence>
<dbReference type="InterPro" id="IPR051393">
    <property type="entry name" value="ABC_transporter_permease"/>
</dbReference>
<keyword evidence="4 7" id="KW-0812">Transmembrane</keyword>
<proteinExistence type="inferred from homology"/>
<name>A0A0G2Z7R7_9BACT</name>
<dbReference type="PROSITE" id="PS50928">
    <property type="entry name" value="ABC_TM1"/>
    <property type="match status" value="1"/>
</dbReference>
<protein>
    <submittedName>
        <fullName evidence="9">ABC transporter permease</fullName>
    </submittedName>
</protein>
<evidence type="ECO:0000256" key="6">
    <source>
        <dbReference type="ARBA" id="ARBA00023136"/>
    </source>
</evidence>
<keyword evidence="6 7" id="KW-0472">Membrane</keyword>
<evidence type="ECO:0000256" key="5">
    <source>
        <dbReference type="ARBA" id="ARBA00022989"/>
    </source>
</evidence>